<dbReference type="Gene3D" id="3.40.1090.10">
    <property type="entry name" value="Cytosolic phospholipase A2 catalytic domain"/>
    <property type="match status" value="2"/>
</dbReference>
<name>A0A844HM95_9RHOB</name>
<sequence length="347" mass="38708">MTDAALPINLALQGGGSHGALAWGVLDRLLQEPRLRIAEISGTSAGAMNAVVLAHGMEKGGPEAAREALAGFWKAVSDAARYSPMQPTIWDRMKGDFSLDRSPPYLMAETLSRMFSPYELNPFDVNPLRDLVQESVDFDAINRSTKLRVHLNATNVRTGHARIFSNGEITCDTVLASACLPLMYRAVEIDGEAYWDGGYSANPALTPLIIDSEVVDVLIVQLNPMRREKLPRNAREIINRINEISFNTSLMKELRALDSLSRLVDKGVVEMNGGIHLRLHMIHGEEDLQDLSSSSKMNADWAYLQHLFNCGTAWAEDWLQNHLDDVGKRPSFYVEEHFGRERPKVPR</sequence>
<dbReference type="Proteomes" id="UP000449846">
    <property type="component" value="Unassembled WGS sequence"/>
</dbReference>
<dbReference type="SUPFAM" id="SSF52151">
    <property type="entry name" value="FabD/lysophospholipase-like"/>
    <property type="match status" value="1"/>
</dbReference>
<feature type="active site" description="Proton acceptor" evidence="4">
    <location>
        <position position="196"/>
    </location>
</feature>
<evidence type="ECO:0000259" key="5">
    <source>
        <dbReference type="PROSITE" id="PS51635"/>
    </source>
</evidence>
<accession>A0A844HM95</accession>
<evidence type="ECO:0000256" key="2">
    <source>
        <dbReference type="ARBA" id="ARBA00022963"/>
    </source>
</evidence>
<keyword evidence="1 4" id="KW-0378">Hydrolase</keyword>
<dbReference type="EMBL" id="WMIG01000006">
    <property type="protein sequence ID" value="MTH60138.1"/>
    <property type="molecule type" value="Genomic_DNA"/>
</dbReference>
<feature type="domain" description="PNPLA" evidence="5">
    <location>
        <begin position="10"/>
        <end position="209"/>
    </location>
</feature>
<organism evidence="6 7">
    <name type="scientific">Paracoccus litorisediminis</name>
    <dbReference type="NCBI Taxonomy" id="2006130"/>
    <lineage>
        <taxon>Bacteria</taxon>
        <taxon>Pseudomonadati</taxon>
        <taxon>Pseudomonadota</taxon>
        <taxon>Alphaproteobacteria</taxon>
        <taxon>Rhodobacterales</taxon>
        <taxon>Paracoccaceae</taxon>
        <taxon>Paracoccus</taxon>
    </lineage>
</organism>
<evidence type="ECO:0000256" key="3">
    <source>
        <dbReference type="ARBA" id="ARBA00023098"/>
    </source>
</evidence>
<reference evidence="6 7" key="1">
    <citation type="submission" date="2019-11" db="EMBL/GenBank/DDBJ databases">
        <authorList>
            <person name="Dong K."/>
        </authorList>
    </citation>
    <scope>NUCLEOTIDE SEQUENCE [LARGE SCALE GENOMIC DNA]</scope>
    <source>
        <strain evidence="6 7">NBRC 112902</strain>
    </source>
</reference>
<evidence type="ECO:0000313" key="6">
    <source>
        <dbReference type="EMBL" id="MTH60138.1"/>
    </source>
</evidence>
<keyword evidence="2 4" id="KW-0442">Lipid degradation</keyword>
<comment type="caution">
    <text evidence="6">The sequence shown here is derived from an EMBL/GenBank/DDBJ whole genome shotgun (WGS) entry which is preliminary data.</text>
</comment>
<proteinExistence type="predicted"/>
<feature type="active site" description="Nucleophile" evidence="4">
    <location>
        <position position="44"/>
    </location>
</feature>
<dbReference type="InterPro" id="IPR050301">
    <property type="entry name" value="NTE"/>
</dbReference>
<dbReference type="PROSITE" id="PS51635">
    <property type="entry name" value="PNPLA"/>
    <property type="match status" value="1"/>
</dbReference>
<dbReference type="OrthoDB" id="9807112at2"/>
<dbReference type="AlphaFoldDB" id="A0A844HM95"/>
<dbReference type="PANTHER" id="PTHR14226">
    <property type="entry name" value="NEUROPATHY TARGET ESTERASE/SWISS CHEESE D.MELANOGASTER"/>
    <property type="match status" value="1"/>
</dbReference>
<dbReference type="PANTHER" id="PTHR14226:SF78">
    <property type="entry name" value="SLR0060 PROTEIN"/>
    <property type="match status" value="1"/>
</dbReference>
<evidence type="ECO:0000256" key="4">
    <source>
        <dbReference type="PROSITE-ProRule" id="PRU01161"/>
    </source>
</evidence>
<dbReference type="RefSeq" id="WP_155040078.1">
    <property type="nucleotide sequence ID" value="NZ_WMIG01000006.1"/>
</dbReference>
<gene>
    <name evidence="6" type="ORF">GL300_13060</name>
</gene>
<dbReference type="GO" id="GO:0016787">
    <property type="term" value="F:hydrolase activity"/>
    <property type="evidence" value="ECO:0007669"/>
    <property type="project" value="UniProtKB-UniRule"/>
</dbReference>
<feature type="short sequence motif" description="GXSXG" evidence="4">
    <location>
        <begin position="42"/>
        <end position="46"/>
    </location>
</feature>
<dbReference type="InterPro" id="IPR016035">
    <property type="entry name" value="Acyl_Trfase/lysoPLipase"/>
</dbReference>
<dbReference type="InterPro" id="IPR002641">
    <property type="entry name" value="PNPLA_dom"/>
</dbReference>
<dbReference type="GO" id="GO:0016042">
    <property type="term" value="P:lipid catabolic process"/>
    <property type="evidence" value="ECO:0007669"/>
    <property type="project" value="UniProtKB-UniRule"/>
</dbReference>
<feature type="short sequence motif" description="GXGXXG" evidence="4">
    <location>
        <begin position="14"/>
        <end position="19"/>
    </location>
</feature>
<keyword evidence="7" id="KW-1185">Reference proteome</keyword>
<evidence type="ECO:0000256" key="1">
    <source>
        <dbReference type="ARBA" id="ARBA00022801"/>
    </source>
</evidence>
<protein>
    <submittedName>
        <fullName evidence="6">Patatin-like phospholipase family protein</fullName>
    </submittedName>
</protein>
<keyword evidence="3 4" id="KW-0443">Lipid metabolism</keyword>
<dbReference type="Pfam" id="PF01734">
    <property type="entry name" value="Patatin"/>
    <property type="match status" value="1"/>
</dbReference>
<feature type="short sequence motif" description="DGA/G" evidence="4">
    <location>
        <begin position="196"/>
        <end position="198"/>
    </location>
</feature>
<evidence type="ECO:0000313" key="7">
    <source>
        <dbReference type="Proteomes" id="UP000449846"/>
    </source>
</evidence>